<dbReference type="OrthoDB" id="2960012at2759"/>
<comment type="caution">
    <text evidence="2">The sequence shown here is derived from an EMBL/GenBank/DDBJ whole genome shotgun (WGS) entry which is preliminary data.</text>
</comment>
<protein>
    <submittedName>
        <fullName evidence="2">Uncharacterized protein</fullName>
    </submittedName>
</protein>
<dbReference type="Proteomes" id="UP000807469">
    <property type="component" value="Unassembled WGS sequence"/>
</dbReference>
<evidence type="ECO:0000313" key="3">
    <source>
        <dbReference type="Proteomes" id="UP000807469"/>
    </source>
</evidence>
<sequence length="357" mass="40501">MAGRTQAVLPLGKKPLYIYQGCYADVTVYGLPAPQVAYREKCGNGYRRVLTSNWMYRLRAARRGDAGRIFQPPQQSSTNDVVMSDASRLRSPVNQPCPPLERLSVPSYGGTTPPRSQQAPFTRSTSPVQRSRSRSRSRSAEFCHTPSRSPTPQYRGHRRYRSCSSRQSSDRNVRRRRVSSSRSRSASRHRTRSPSPNRSIRSRSRSWSRSRSRSVSRTPSSPSPEGEGALVIRVHSPPRSNNPNAMAIRSRGRPPLDRQRLRELFPDVPPPAFPVLLDVDNGGQSSILVVTNLPVYFLWINVLEWLRSALPLVSRPRVDRVLRTLEDGHQVFWVKLRTITEAAALRGLFSQYCQYHV</sequence>
<reference evidence="2" key="1">
    <citation type="submission" date="2020-11" db="EMBL/GenBank/DDBJ databases">
        <authorList>
            <consortium name="DOE Joint Genome Institute"/>
            <person name="Ahrendt S."/>
            <person name="Riley R."/>
            <person name="Andreopoulos W."/>
            <person name="Labutti K."/>
            <person name="Pangilinan J."/>
            <person name="Ruiz-Duenas F.J."/>
            <person name="Barrasa J.M."/>
            <person name="Sanchez-Garcia M."/>
            <person name="Camarero S."/>
            <person name="Miyauchi S."/>
            <person name="Serrano A."/>
            <person name="Linde D."/>
            <person name="Babiker R."/>
            <person name="Drula E."/>
            <person name="Ayuso-Fernandez I."/>
            <person name="Pacheco R."/>
            <person name="Padilla G."/>
            <person name="Ferreira P."/>
            <person name="Barriuso J."/>
            <person name="Kellner H."/>
            <person name="Castanera R."/>
            <person name="Alfaro M."/>
            <person name="Ramirez L."/>
            <person name="Pisabarro A.G."/>
            <person name="Kuo A."/>
            <person name="Tritt A."/>
            <person name="Lipzen A."/>
            <person name="He G."/>
            <person name="Yan M."/>
            <person name="Ng V."/>
            <person name="Cullen D."/>
            <person name="Martin F."/>
            <person name="Rosso M.-N."/>
            <person name="Henrissat B."/>
            <person name="Hibbett D."/>
            <person name="Martinez A.T."/>
            <person name="Grigoriev I.V."/>
        </authorList>
    </citation>
    <scope>NUCLEOTIDE SEQUENCE</scope>
    <source>
        <strain evidence="2">CIRM-BRFM 674</strain>
    </source>
</reference>
<feature type="compositionally biased region" description="Basic residues" evidence="1">
    <location>
        <begin position="173"/>
        <end position="192"/>
    </location>
</feature>
<evidence type="ECO:0000256" key="1">
    <source>
        <dbReference type="SAM" id="MobiDB-lite"/>
    </source>
</evidence>
<feature type="compositionally biased region" description="Polar residues" evidence="1">
    <location>
        <begin position="72"/>
        <end position="81"/>
    </location>
</feature>
<evidence type="ECO:0000313" key="2">
    <source>
        <dbReference type="EMBL" id="KAF9470058.1"/>
    </source>
</evidence>
<organism evidence="2 3">
    <name type="scientific">Pholiota conissans</name>
    <dbReference type="NCBI Taxonomy" id="109636"/>
    <lineage>
        <taxon>Eukaryota</taxon>
        <taxon>Fungi</taxon>
        <taxon>Dikarya</taxon>
        <taxon>Basidiomycota</taxon>
        <taxon>Agaricomycotina</taxon>
        <taxon>Agaricomycetes</taxon>
        <taxon>Agaricomycetidae</taxon>
        <taxon>Agaricales</taxon>
        <taxon>Agaricineae</taxon>
        <taxon>Strophariaceae</taxon>
        <taxon>Pholiota</taxon>
    </lineage>
</organism>
<keyword evidence="3" id="KW-1185">Reference proteome</keyword>
<feature type="compositionally biased region" description="Polar residues" evidence="1">
    <location>
        <begin position="109"/>
        <end position="129"/>
    </location>
</feature>
<dbReference type="AlphaFoldDB" id="A0A9P5YHM7"/>
<gene>
    <name evidence="2" type="ORF">BDN70DRAFT_940125</name>
</gene>
<name>A0A9P5YHM7_9AGAR</name>
<feature type="region of interest" description="Disordered" evidence="1">
    <location>
        <begin position="67"/>
        <end position="253"/>
    </location>
</feature>
<dbReference type="EMBL" id="MU156356">
    <property type="protein sequence ID" value="KAF9470058.1"/>
    <property type="molecule type" value="Genomic_DNA"/>
</dbReference>
<feature type="compositionally biased region" description="Low complexity" evidence="1">
    <location>
        <begin position="215"/>
        <end position="224"/>
    </location>
</feature>
<feature type="compositionally biased region" description="Basic residues" evidence="1">
    <location>
        <begin position="200"/>
        <end position="214"/>
    </location>
</feature>
<accession>A0A9P5YHM7</accession>
<proteinExistence type="predicted"/>